<evidence type="ECO:0000256" key="1">
    <source>
        <dbReference type="SAM" id="Phobius"/>
    </source>
</evidence>
<feature type="transmembrane region" description="Helical" evidence="1">
    <location>
        <begin position="30"/>
        <end position="51"/>
    </location>
</feature>
<gene>
    <name evidence="2" type="ORF">SPRI_0062</name>
    <name evidence="3" type="ORF">SPRI_7291</name>
</gene>
<organism evidence="2">
    <name type="scientific">Streptomyces pristinaespiralis</name>
    <dbReference type="NCBI Taxonomy" id="38300"/>
    <lineage>
        <taxon>Bacteria</taxon>
        <taxon>Bacillati</taxon>
        <taxon>Actinomycetota</taxon>
        <taxon>Actinomycetes</taxon>
        <taxon>Kitasatosporales</taxon>
        <taxon>Streptomycetaceae</taxon>
        <taxon>Streptomyces</taxon>
    </lineage>
</organism>
<keyword evidence="1" id="KW-0472">Membrane</keyword>
<reference evidence="2 4" key="1">
    <citation type="submission" date="2015-08" db="EMBL/GenBank/DDBJ databases">
        <title>Genome sequence of the pristinamycin over-producing bacterium Streptomyces pristinaespiralis HCCB10218.</title>
        <authorList>
            <person name="Tian J."/>
            <person name="Yang J."/>
            <person name="Li L."/>
            <person name="Ruan L."/>
            <person name="Wei W."/>
            <person name="Zheng G."/>
            <person name="Wei Z."/>
            <person name="Yang S."/>
            <person name="Ge M."/>
            <person name="Jiang W."/>
            <person name="Lu Y."/>
        </authorList>
    </citation>
    <scope>NUCLEOTIDE SEQUENCE [LARGE SCALE GENOMIC DNA]</scope>
    <source>
        <strain evidence="2 4">HCCB 10218</strain>
    </source>
</reference>
<name>A0A0M5IZX4_STRPR</name>
<keyword evidence="1" id="KW-0812">Transmembrane</keyword>
<evidence type="ECO:0000313" key="2">
    <source>
        <dbReference type="EMBL" id="ALC18368.1"/>
    </source>
</evidence>
<dbReference type="KEGG" id="spri:SPRI_7291"/>
<evidence type="ECO:0000313" key="3">
    <source>
        <dbReference type="EMBL" id="ALC25597.1"/>
    </source>
</evidence>
<proteinExistence type="predicted"/>
<dbReference type="AlphaFoldDB" id="A0A0M5IZX4"/>
<sequence length="262" mass="27889">MCRTPLGPGPAVGGPGPTSQPVTVFPCGRIALLSVGLVSLFFSVPIIVVLVKASTKSGWGGGAGAGVEDSVRREAVSLRSYDHGMSDAFTVLWTHDTCRALRKAGRVGERPPVAFSGIHSSLPAWTGARAGDEVYALHVNRCEVFLVSRLRVIDLERRACCGTPPATWEDPAYSGHGDWSMLGADGCGAVAVHVDATPVRFDVPIPGELLARPTWRNRRGQTRSLKHVVDGRLERSVSLQGFYRLTSESADESAEVVTSALS</sequence>
<evidence type="ECO:0000313" key="4">
    <source>
        <dbReference type="Proteomes" id="UP000060513"/>
    </source>
</evidence>
<accession>A0A0M5IZX4</accession>
<dbReference type="PATRIC" id="fig|38300.4.peg.68"/>
<keyword evidence="1" id="KW-1133">Transmembrane helix</keyword>
<protein>
    <submittedName>
        <fullName evidence="2">Uncharacterized protein</fullName>
    </submittedName>
</protein>
<dbReference type="KEGG" id="spri:SPRI_0062"/>
<dbReference type="EMBL" id="CP011340">
    <property type="protein sequence ID" value="ALC18368.1"/>
    <property type="molecule type" value="Genomic_DNA"/>
</dbReference>
<dbReference type="Proteomes" id="UP000060513">
    <property type="component" value="Chromosome"/>
</dbReference>
<dbReference type="EMBL" id="CP011340">
    <property type="protein sequence ID" value="ALC25597.1"/>
    <property type="molecule type" value="Genomic_DNA"/>
</dbReference>